<keyword evidence="7" id="KW-0804">Transcription</keyword>
<dbReference type="GO" id="GO:0006260">
    <property type="term" value="P:DNA replication"/>
    <property type="evidence" value="ECO:0007669"/>
    <property type="project" value="UniProtKB-KW"/>
</dbReference>
<dbReference type="AlphaFoldDB" id="A0A1F5HEF5"/>
<dbReference type="PANTHER" id="PTHR33516">
    <property type="entry name" value="LEXA REPRESSOR"/>
    <property type="match status" value="1"/>
</dbReference>
<evidence type="ECO:0000256" key="6">
    <source>
        <dbReference type="ARBA" id="ARBA00023125"/>
    </source>
</evidence>
<reference evidence="12 13" key="1">
    <citation type="journal article" date="2016" name="Nat. Commun.">
        <title>Thousands of microbial genomes shed light on interconnected biogeochemical processes in an aquifer system.</title>
        <authorList>
            <person name="Anantharaman K."/>
            <person name="Brown C.T."/>
            <person name="Hug L.A."/>
            <person name="Sharon I."/>
            <person name="Castelle C.J."/>
            <person name="Probst A.J."/>
            <person name="Thomas B.C."/>
            <person name="Singh A."/>
            <person name="Wilkins M.J."/>
            <person name="Karaoz U."/>
            <person name="Brodie E.L."/>
            <person name="Williams K.H."/>
            <person name="Hubbard S.S."/>
            <person name="Banfield J.F."/>
        </authorList>
    </citation>
    <scope>NUCLEOTIDE SEQUENCE [LARGE SCALE GENOMIC DNA]</scope>
</reference>
<evidence type="ECO:0000259" key="11">
    <source>
        <dbReference type="Pfam" id="PF01726"/>
    </source>
</evidence>
<dbReference type="InterPro" id="IPR036286">
    <property type="entry name" value="LexA/Signal_pep-like_sf"/>
</dbReference>
<keyword evidence="5" id="KW-0805">Transcription regulation</keyword>
<accession>A0A1F5HEF5</accession>
<evidence type="ECO:0000256" key="3">
    <source>
        <dbReference type="ARBA" id="ARBA00022763"/>
    </source>
</evidence>
<keyword evidence="8" id="KW-0234">DNA repair</keyword>
<keyword evidence="3" id="KW-0227">DNA damage</keyword>
<dbReference type="STRING" id="1797737.A2196_01685"/>
<name>A0A1F5HEF5_9BACT</name>
<dbReference type="SUPFAM" id="SSF51306">
    <property type="entry name" value="LexA/Signal peptidase"/>
    <property type="match status" value="1"/>
</dbReference>
<sequence>MTARKVEGLTVRQKQTLMFIYNSIKYSGFPPTLSQLREELQVSSNQAVLDLLKILENKKYIRKEEGVARGIQLTQKGFEELNVSTYAPMVGVTAAGPFMDTLEQYGEWMEISQDLSKLSEKIALFKIKGDSMIGAGLKDGDIVVIKYEVNEFRNGDIVLARSDEGTTIKRFVNVNGKIHLAPENPKYPHIPFTPDLRLIGKVISKIEV</sequence>
<evidence type="ECO:0000256" key="5">
    <source>
        <dbReference type="ARBA" id="ARBA00023015"/>
    </source>
</evidence>
<keyword evidence="9" id="KW-0742">SOS response</keyword>
<keyword evidence="2" id="KW-0235">DNA replication</keyword>
<dbReference type="Gene3D" id="1.10.10.10">
    <property type="entry name" value="Winged helix-like DNA-binding domain superfamily/Winged helix DNA-binding domain"/>
    <property type="match status" value="1"/>
</dbReference>
<dbReference type="InterPro" id="IPR050077">
    <property type="entry name" value="LexA_repressor"/>
</dbReference>
<organism evidence="12 13">
    <name type="scientific">Candidatus Curtissbacteria bacterium RIFOXYA1_FULL_41_14</name>
    <dbReference type="NCBI Taxonomy" id="1797737"/>
    <lineage>
        <taxon>Bacteria</taxon>
        <taxon>Candidatus Curtissiibacteriota</taxon>
    </lineage>
</organism>
<dbReference type="EMBL" id="MFCA01000013">
    <property type="protein sequence ID" value="OGE02521.1"/>
    <property type="molecule type" value="Genomic_DNA"/>
</dbReference>
<dbReference type="CDD" id="cd06529">
    <property type="entry name" value="S24_LexA-like"/>
    <property type="match status" value="1"/>
</dbReference>
<dbReference type="Pfam" id="PF00717">
    <property type="entry name" value="Peptidase_S24"/>
    <property type="match status" value="1"/>
</dbReference>
<evidence type="ECO:0000256" key="7">
    <source>
        <dbReference type="ARBA" id="ARBA00023163"/>
    </source>
</evidence>
<evidence type="ECO:0000256" key="4">
    <source>
        <dbReference type="ARBA" id="ARBA00022801"/>
    </source>
</evidence>
<evidence type="ECO:0000313" key="13">
    <source>
        <dbReference type="Proteomes" id="UP000176751"/>
    </source>
</evidence>
<dbReference type="SUPFAM" id="SSF46785">
    <property type="entry name" value="Winged helix' DNA-binding domain"/>
    <property type="match status" value="1"/>
</dbReference>
<dbReference type="GO" id="GO:0009432">
    <property type="term" value="P:SOS response"/>
    <property type="evidence" value="ECO:0007669"/>
    <property type="project" value="UniProtKB-KW"/>
</dbReference>
<protein>
    <submittedName>
        <fullName evidence="12">Repressor LexA</fullName>
    </submittedName>
</protein>
<dbReference type="InterPro" id="IPR039418">
    <property type="entry name" value="LexA-like"/>
</dbReference>
<dbReference type="PANTHER" id="PTHR33516:SF2">
    <property type="entry name" value="LEXA REPRESSOR-RELATED"/>
    <property type="match status" value="1"/>
</dbReference>
<dbReference type="Proteomes" id="UP000176751">
    <property type="component" value="Unassembled WGS sequence"/>
</dbReference>
<dbReference type="InterPro" id="IPR006200">
    <property type="entry name" value="LexA"/>
</dbReference>
<keyword evidence="4" id="KW-0378">Hydrolase</keyword>
<dbReference type="GO" id="GO:0004252">
    <property type="term" value="F:serine-type endopeptidase activity"/>
    <property type="evidence" value="ECO:0007669"/>
    <property type="project" value="InterPro"/>
</dbReference>
<dbReference type="InterPro" id="IPR006199">
    <property type="entry name" value="LexA_DNA-bd_dom"/>
</dbReference>
<dbReference type="GO" id="GO:0006281">
    <property type="term" value="P:DNA repair"/>
    <property type="evidence" value="ECO:0007669"/>
    <property type="project" value="UniProtKB-KW"/>
</dbReference>
<dbReference type="InterPro" id="IPR015927">
    <property type="entry name" value="Peptidase_S24_S26A/B/C"/>
</dbReference>
<gene>
    <name evidence="12" type="ORF">A2196_01685</name>
</gene>
<dbReference type="GO" id="GO:0003677">
    <property type="term" value="F:DNA binding"/>
    <property type="evidence" value="ECO:0007669"/>
    <property type="project" value="UniProtKB-KW"/>
</dbReference>
<evidence type="ECO:0000313" key="12">
    <source>
        <dbReference type="EMBL" id="OGE02521.1"/>
    </source>
</evidence>
<dbReference type="Gene3D" id="2.10.109.10">
    <property type="entry name" value="Umud Fragment, subunit A"/>
    <property type="match status" value="1"/>
</dbReference>
<keyword evidence="1" id="KW-0678">Repressor</keyword>
<proteinExistence type="predicted"/>
<evidence type="ECO:0000256" key="2">
    <source>
        <dbReference type="ARBA" id="ARBA00022705"/>
    </source>
</evidence>
<dbReference type="InterPro" id="IPR036388">
    <property type="entry name" value="WH-like_DNA-bd_sf"/>
</dbReference>
<feature type="domain" description="Peptidase S24/S26A/S26B/S26C" evidence="10">
    <location>
        <begin position="88"/>
        <end position="203"/>
    </location>
</feature>
<keyword evidence="6" id="KW-0238">DNA-binding</keyword>
<comment type="caution">
    <text evidence="12">The sequence shown here is derived from an EMBL/GenBank/DDBJ whole genome shotgun (WGS) entry which is preliminary data.</text>
</comment>
<evidence type="ECO:0000256" key="8">
    <source>
        <dbReference type="ARBA" id="ARBA00023204"/>
    </source>
</evidence>
<dbReference type="GO" id="GO:0045892">
    <property type="term" value="P:negative regulation of DNA-templated transcription"/>
    <property type="evidence" value="ECO:0007669"/>
    <property type="project" value="InterPro"/>
</dbReference>
<dbReference type="InterPro" id="IPR036390">
    <property type="entry name" value="WH_DNA-bd_sf"/>
</dbReference>
<evidence type="ECO:0000256" key="9">
    <source>
        <dbReference type="ARBA" id="ARBA00023236"/>
    </source>
</evidence>
<dbReference type="GO" id="GO:0006508">
    <property type="term" value="P:proteolysis"/>
    <property type="evidence" value="ECO:0007669"/>
    <property type="project" value="InterPro"/>
</dbReference>
<dbReference type="Pfam" id="PF01726">
    <property type="entry name" value="LexA_DNA_bind"/>
    <property type="match status" value="1"/>
</dbReference>
<evidence type="ECO:0000259" key="10">
    <source>
        <dbReference type="Pfam" id="PF00717"/>
    </source>
</evidence>
<evidence type="ECO:0000256" key="1">
    <source>
        <dbReference type="ARBA" id="ARBA00022491"/>
    </source>
</evidence>
<feature type="domain" description="LexA repressor DNA-binding" evidence="11">
    <location>
        <begin position="7"/>
        <end position="70"/>
    </location>
</feature>
<dbReference type="NCBIfam" id="TIGR00498">
    <property type="entry name" value="lexA"/>
    <property type="match status" value="1"/>
</dbReference>